<evidence type="ECO:0008006" key="4">
    <source>
        <dbReference type="Google" id="ProtNLM"/>
    </source>
</evidence>
<dbReference type="HOGENOM" id="CLU_1119891_0_0_1"/>
<dbReference type="AlphaFoldDB" id="K5WXB4"/>
<dbReference type="RefSeq" id="XP_007333929.1">
    <property type="nucleotide sequence ID" value="XM_007333867.1"/>
</dbReference>
<sequence>MLIRIQSSSPAIITSTTFSLRNPKHSWTSELVGRTTDKLDIWPEDWTELNVKIKARDHWQCLISGSKDSLSASYIVGKKDETWLNRNRMRDYLKGSQCLLCHNPRNLFTLRLDLLLGQFDEANFVIVPKLGQLVVHFFQPNQSAKQYHNTPFGHNHALSHELLYARFAWSLMKIVKHSLEGVKTWFKFLGTPETDGGGDEDDGGGRGGRRRSGGQGRGRGRYSRGINKGTRSGLRKRKGEGSLLDSEA</sequence>
<dbReference type="InParanoid" id="K5WXB4"/>
<feature type="compositionally biased region" description="Basic residues" evidence="1">
    <location>
        <begin position="207"/>
        <end position="222"/>
    </location>
</feature>
<gene>
    <name evidence="2" type="ORF">AGABI1DRAFT_132250</name>
</gene>
<name>K5WXB4_AGABU</name>
<proteinExistence type="predicted"/>
<organism evidence="2 3">
    <name type="scientific">Agaricus bisporus var. burnettii (strain JB137-S8 / ATCC MYA-4627 / FGSC 10392)</name>
    <name type="common">White button mushroom</name>
    <dbReference type="NCBI Taxonomy" id="597362"/>
    <lineage>
        <taxon>Eukaryota</taxon>
        <taxon>Fungi</taxon>
        <taxon>Dikarya</taxon>
        <taxon>Basidiomycota</taxon>
        <taxon>Agaricomycotina</taxon>
        <taxon>Agaricomycetes</taxon>
        <taxon>Agaricomycetidae</taxon>
        <taxon>Agaricales</taxon>
        <taxon>Agaricineae</taxon>
        <taxon>Agaricaceae</taxon>
        <taxon>Agaricus</taxon>
    </lineage>
</organism>
<dbReference type="KEGG" id="abp:AGABI1DRAFT132250"/>
<evidence type="ECO:0000256" key="1">
    <source>
        <dbReference type="SAM" id="MobiDB-lite"/>
    </source>
</evidence>
<dbReference type="GeneID" id="18827633"/>
<accession>K5WXB4</accession>
<dbReference type="OrthoDB" id="3065176at2759"/>
<protein>
    <recommendedName>
        <fullName evidence="4">HNH nuclease domain-containing protein</fullName>
    </recommendedName>
</protein>
<feature type="region of interest" description="Disordered" evidence="1">
    <location>
        <begin position="196"/>
        <end position="248"/>
    </location>
</feature>
<dbReference type="Proteomes" id="UP000008493">
    <property type="component" value="Unassembled WGS sequence"/>
</dbReference>
<dbReference type="EMBL" id="JH971413">
    <property type="protein sequence ID" value="EKM75463.1"/>
    <property type="molecule type" value="Genomic_DNA"/>
</dbReference>
<evidence type="ECO:0000313" key="2">
    <source>
        <dbReference type="EMBL" id="EKM75463.1"/>
    </source>
</evidence>
<reference evidence="3" key="1">
    <citation type="journal article" date="2012" name="Proc. Natl. Acad. Sci. U.S.A.">
        <title>Genome sequence of the button mushroom Agaricus bisporus reveals mechanisms governing adaptation to a humic-rich ecological niche.</title>
        <authorList>
            <person name="Morin E."/>
            <person name="Kohler A."/>
            <person name="Baker A.R."/>
            <person name="Foulongne-Oriol M."/>
            <person name="Lombard V."/>
            <person name="Nagy L.G."/>
            <person name="Ohm R.A."/>
            <person name="Patyshakuliyeva A."/>
            <person name="Brun A."/>
            <person name="Aerts A.L."/>
            <person name="Bailey A.M."/>
            <person name="Billette C."/>
            <person name="Coutinho P.M."/>
            <person name="Deakin G."/>
            <person name="Doddapaneni H."/>
            <person name="Floudas D."/>
            <person name="Grimwood J."/>
            <person name="Hilden K."/>
            <person name="Kuees U."/>
            <person name="LaButti K.M."/>
            <person name="Lapidus A."/>
            <person name="Lindquist E.A."/>
            <person name="Lucas S.M."/>
            <person name="Murat C."/>
            <person name="Riley R.W."/>
            <person name="Salamov A.A."/>
            <person name="Schmutz J."/>
            <person name="Subramanian V."/>
            <person name="Woesten H.A.B."/>
            <person name="Xu J."/>
            <person name="Eastwood D.C."/>
            <person name="Foster G.D."/>
            <person name="Sonnenberg A.S."/>
            <person name="Cullen D."/>
            <person name="de Vries R.P."/>
            <person name="Lundell T."/>
            <person name="Hibbett D.S."/>
            <person name="Henrissat B."/>
            <person name="Burton K.S."/>
            <person name="Kerrigan R.W."/>
            <person name="Challen M.P."/>
            <person name="Grigoriev I.V."/>
            <person name="Martin F."/>
        </authorList>
    </citation>
    <scope>NUCLEOTIDE SEQUENCE [LARGE SCALE GENOMIC DNA]</scope>
    <source>
        <strain evidence="3">JB137-S8 / ATCC MYA-4627 / FGSC 10392</strain>
    </source>
</reference>
<keyword evidence="3" id="KW-1185">Reference proteome</keyword>
<evidence type="ECO:0000313" key="3">
    <source>
        <dbReference type="Proteomes" id="UP000008493"/>
    </source>
</evidence>